<organism evidence="7 8">
    <name type="scientific">Babesia bovis</name>
    <dbReference type="NCBI Taxonomy" id="5865"/>
    <lineage>
        <taxon>Eukaryota</taxon>
        <taxon>Sar</taxon>
        <taxon>Alveolata</taxon>
        <taxon>Apicomplexa</taxon>
        <taxon>Aconoidasida</taxon>
        <taxon>Piroplasmida</taxon>
        <taxon>Babesiidae</taxon>
        <taxon>Babesia</taxon>
    </lineage>
</organism>
<dbReference type="Proteomes" id="UP000002173">
    <property type="component" value="Unassembled WGS sequence"/>
</dbReference>
<dbReference type="InterPro" id="IPR003789">
    <property type="entry name" value="Asn/Gln_tRNA_amidoTrase-B-like"/>
</dbReference>
<dbReference type="InterPro" id="IPR006075">
    <property type="entry name" value="Asn/Gln-tRNA_Trfase_suB/E_cat"/>
</dbReference>
<dbReference type="Pfam" id="PF02934">
    <property type="entry name" value="GatB_N"/>
    <property type="match status" value="1"/>
</dbReference>
<accession>A7AXC0</accession>
<dbReference type="eggNOG" id="KOG2438">
    <property type="taxonomic scope" value="Eukaryota"/>
</dbReference>
<evidence type="ECO:0000256" key="3">
    <source>
        <dbReference type="ARBA" id="ARBA00022840"/>
    </source>
</evidence>
<name>A7AXC0_BABBO</name>
<dbReference type="PROSITE" id="PS01234">
    <property type="entry name" value="GATB"/>
    <property type="match status" value="1"/>
</dbReference>
<reference evidence="8" key="2">
    <citation type="journal article" date="2020" name="Data Brief">
        <title>Transcriptome dataset of Babesia bovis life stages within vertebrate and invertebrate hosts.</title>
        <authorList>
            <person name="Ueti M.W."/>
            <person name="Johnson W.C."/>
            <person name="Kappmeyer L.S."/>
            <person name="Herndon D.R."/>
            <person name="Mousel M.R."/>
            <person name="Reif K.E."/>
            <person name="Taus N.S."/>
            <person name="Ifeonu O.O."/>
            <person name="Silva J.C."/>
            <person name="Suarez C.E."/>
            <person name="Brayton K.A."/>
        </authorList>
    </citation>
    <scope>NUCLEOTIDE SEQUENCE [LARGE SCALE GENOMIC DNA]</scope>
</reference>
<dbReference type="GO" id="GO:0006412">
    <property type="term" value="P:translation"/>
    <property type="evidence" value="ECO:0007669"/>
    <property type="project" value="UniProtKB-KW"/>
</dbReference>
<dbReference type="AlphaFoldDB" id="A7AXC0"/>
<dbReference type="SUPFAM" id="SSF89095">
    <property type="entry name" value="GatB/YqeY motif"/>
    <property type="match status" value="1"/>
</dbReference>
<evidence type="ECO:0000256" key="1">
    <source>
        <dbReference type="ARBA" id="ARBA00022598"/>
    </source>
</evidence>
<keyword evidence="3" id="KW-0067">ATP-binding</keyword>
<evidence type="ECO:0000313" key="8">
    <source>
        <dbReference type="Proteomes" id="UP000002173"/>
    </source>
</evidence>
<gene>
    <name evidence="7" type="ORF">BBOV_I001000</name>
</gene>
<reference evidence="8" key="3">
    <citation type="journal article" date="2021" name="Int. J. Parasitol.">
        <title>Comparative analysis of gene expression between Babesia bovis blood stages and kinetes allowed by improved genome annotation.</title>
        <authorList>
            <person name="Ueti M.W."/>
            <person name="Johnson W.C."/>
            <person name="Kappmeyer L.S."/>
            <person name="Herndon D.R."/>
            <person name="Mousel M.R."/>
            <person name="Reif K.E."/>
            <person name="Taus N.S."/>
            <person name="Ifeonu O.O."/>
            <person name="Silva J.C."/>
            <person name="Suarez C.E."/>
            <person name="Brayton K.A."/>
        </authorList>
    </citation>
    <scope>NUCLEOTIDE SEQUENCE [LARGE SCALE GENOMIC DNA]</scope>
</reference>
<dbReference type="SUPFAM" id="SSF55931">
    <property type="entry name" value="Glutamine synthetase/guanido kinase"/>
    <property type="match status" value="1"/>
</dbReference>
<comment type="caution">
    <text evidence="7">The sequence shown here is derived from an EMBL/GenBank/DDBJ whole genome shotgun (WGS) entry which is preliminary data.</text>
</comment>
<keyword evidence="1" id="KW-0436">Ligase</keyword>
<dbReference type="InterPro" id="IPR017959">
    <property type="entry name" value="Asn/Gln-tRNA_amidoTrfase_suB/E"/>
</dbReference>
<protein>
    <submittedName>
        <fullName evidence="7">PET112 family, N terminal region domain containing protein</fullName>
    </submittedName>
</protein>
<keyword evidence="8" id="KW-1185">Reference proteome</keyword>
<dbReference type="STRING" id="5865.A7AXC0"/>
<evidence type="ECO:0000313" key="7">
    <source>
        <dbReference type="EMBL" id="EDO05193.1"/>
    </source>
</evidence>
<dbReference type="GeneID" id="5476844"/>
<evidence type="ECO:0000256" key="4">
    <source>
        <dbReference type="ARBA" id="ARBA00022917"/>
    </source>
</evidence>
<feature type="domain" description="Aspartyl/Glutamyl-tRNA(Gln) amidotransferase subunit B/E catalytic" evidence="6">
    <location>
        <begin position="188"/>
        <end position="468"/>
    </location>
</feature>
<evidence type="ECO:0000256" key="5">
    <source>
        <dbReference type="ARBA" id="ARBA00047913"/>
    </source>
</evidence>
<dbReference type="RefSeq" id="XP_001608761.1">
    <property type="nucleotide sequence ID" value="XM_001608711.1"/>
</dbReference>
<dbReference type="EMBL" id="AAXT01000006">
    <property type="protein sequence ID" value="EDO05193.1"/>
    <property type="molecule type" value="Genomic_DNA"/>
</dbReference>
<dbReference type="PANTHER" id="PTHR11659">
    <property type="entry name" value="GLUTAMYL-TRNA GLN AMIDOTRANSFERASE SUBUNIT B MITOCHONDRIAL AND PROKARYOTIC PET112-RELATED"/>
    <property type="match status" value="1"/>
</dbReference>
<dbReference type="InterPro" id="IPR014746">
    <property type="entry name" value="Gln_synth/guanido_kin_cat_dom"/>
</dbReference>
<dbReference type="VEuPathDB" id="PiroplasmaDB:BBOV_I001000"/>
<reference evidence="7 8" key="1">
    <citation type="journal article" date="2007" name="PLoS Pathog.">
        <title>Genome sequence of Babesia bovis and comparative analysis of apicomplexan hemoprotozoa.</title>
        <authorList>
            <person name="Brayton K.A."/>
            <person name="Lau A.O.T."/>
            <person name="Herndon D.R."/>
            <person name="Hannick L."/>
            <person name="Kappmeyer L.S."/>
            <person name="Berens S.J."/>
            <person name="Bidwell S.L."/>
            <person name="Brown W.C."/>
            <person name="Crabtree J."/>
            <person name="Fadrosh D."/>
            <person name="Feldblum T."/>
            <person name="Forberger H.A."/>
            <person name="Haas B.J."/>
            <person name="Howell J.M."/>
            <person name="Khouri H."/>
            <person name="Koo H."/>
            <person name="Mann D.J."/>
            <person name="Norimine J."/>
            <person name="Paulsen I.T."/>
            <person name="Radune D."/>
            <person name="Ren Q."/>
            <person name="Smith R.K. Jr."/>
            <person name="Suarez C.E."/>
            <person name="White O."/>
            <person name="Wortman J.R."/>
            <person name="Knowles D.P. Jr."/>
            <person name="McElwain T.F."/>
            <person name="Nene V.M."/>
        </authorList>
    </citation>
    <scope>NUCLEOTIDE SEQUENCE [LARGE SCALE GENOMIC DNA]</scope>
    <source>
        <strain evidence="7">T2Bo</strain>
    </source>
</reference>
<dbReference type="InParanoid" id="A7AXC0"/>
<dbReference type="GO" id="GO:0005524">
    <property type="term" value="F:ATP binding"/>
    <property type="evidence" value="ECO:0007669"/>
    <property type="project" value="UniProtKB-KW"/>
</dbReference>
<proteinExistence type="predicted"/>
<dbReference type="OMA" id="YAVGVCK"/>
<dbReference type="GO" id="GO:0016884">
    <property type="term" value="F:carbon-nitrogen ligase activity, with glutamine as amido-N-donor"/>
    <property type="evidence" value="ECO:0007669"/>
    <property type="project" value="InterPro"/>
</dbReference>
<keyword evidence="2" id="KW-0547">Nucleotide-binding</keyword>
<dbReference type="KEGG" id="bbo:BBOV_I001000"/>
<keyword evidence="4" id="KW-0648">Protein biosynthesis</keyword>
<comment type="catalytic activity">
    <reaction evidence="5">
        <text>L-glutamyl-tRNA(Gln) + L-glutamine + ATP + H2O = L-glutaminyl-tRNA(Gln) + L-glutamate + ADP + phosphate + H(+)</text>
        <dbReference type="Rhea" id="RHEA:17521"/>
        <dbReference type="Rhea" id="RHEA-COMP:9681"/>
        <dbReference type="Rhea" id="RHEA-COMP:9684"/>
        <dbReference type="ChEBI" id="CHEBI:15377"/>
        <dbReference type="ChEBI" id="CHEBI:15378"/>
        <dbReference type="ChEBI" id="CHEBI:29985"/>
        <dbReference type="ChEBI" id="CHEBI:30616"/>
        <dbReference type="ChEBI" id="CHEBI:43474"/>
        <dbReference type="ChEBI" id="CHEBI:58359"/>
        <dbReference type="ChEBI" id="CHEBI:78520"/>
        <dbReference type="ChEBI" id="CHEBI:78521"/>
        <dbReference type="ChEBI" id="CHEBI:456216"/>
    </reaction>
</comment>
<sequence length="646" mass="70935">MILLPLFSIISIYHFLYSICFVVRDHSRPLVCDTLLDTGLGLRRHSLRSQDEQLLPCSVTGDDSRKSGSGILPGNNLIFGGVEAHIQLSLPTKIFCSCLSTAGGVVLQPTGDINDTSEFPACQGLYRGLSSLVSSLLNTGTGDQNASKGMLSFRDYISVYSNLSNNVFPVAPSQLERFGSQSLYNSVGTNSLTCEVCRGEVGALPQLSPIAILYGLAGCHVFSCTPNRLVSFDRKVYSYPDLPKRYQLTQVHDPIGLNGRIVLGSGRKIPISRVNLEEDTARRVSLDALDYNRSGIGLLEVVTSPVECTVDELVECCSVIYRLSVTSGLSKGLMHEGNLRFDVNISNPSLGTKRVELKNLNSFRRIRRAVLQCISSESWAVGQHVPQDDYLGTSPSPGLPKPDNTPWNNFFKDVLGTSETHDIADPVGVTLKWRGDLKSVGYQRVKSRSTSYLNIRDVNIPTVGLEPTLFDGVTSIVPSNDDTTLDTLVSSYPSVSRVLMATIHNSGHSDLFLAMCRILKDPVLVANWLVNYIIPGLDADSSDAEQLCDVIRAVNDNRLNMITARRILADFLMSGLELNEFLKEHDLVLLDDETTRSLVDDYLLKHVGSLPNSSSITQVVRDIVAHYGYRLSYRTVKDHLLGCIPS</sequence>
<evidence type="ECO:0000259" key="6">
    <source>
        <dbReference type="Pfam" id="PF02934"/>
    </source>
</evidence>
<evidence type="ECO:0000256" key="2">
    <source>
        <dbReference type="ARBA" id="ARBA00022741"/>
    </source>
</evidence>
<dbReference type="InterPro" id="IPR017958">
    <property type="entry name" value="Gln-tRNA_amidoTrfase_suB_CS"/>
</dbReference>